<gene>
    <name evidence="1" type="ORF">M407DRAFT_177382</name>
</gene>
<dbReference type="HOGENOM" id="CLU_1876968_0_0_1"/>
<evidence type="ECO:0000313" key="1">
    <source>
        <dbReference type="EMBL" id="KIO33717.1"/>
    </source>
</evidence>
<evidence type="ECO:0000313" key="2">
    <source>
        <dbReference type="Proteomes" id="UP000054248"/>
    </source>
</evidence>
<name>A0A0C3MJ69_9AGAM</name>
<sequence length="136" mass="15551">MWHDRETKELRALQMDGRTDAGEKFEIRRSNTMKFIFFVGWAKCEIAHAMLQLLDAQGLPKGVDPVRDGDSFTSWNVTDENILQAIPRDSSQYPITLYSDPAADNQQYPRIRAHMDAPSRLAPSSLRSLTLKLEEI</sequence>
<dbReference type="Proteomes" id="UP000054248">
    <property type="component" value="Unassembled WGS sequence"/>
</dbReference>
<dbReference type="AlphaFoldDB" id="A0A0C3MJ69"/>
<dbReference type="EMBL" id="KN822946">
    <property type="protein sequence ID" value="KIO33717.1"/>
    <property type="molecule type" value="Genomic_DNA"/>
</dbReference>
<reference evidence="2" key="2">
    <citation type="submission" date="2015-01" db="EMBL/GenBank/DDBJ databases">
        <title>Evolutionary Origins and Diversification of the Mycorrhizal Mutualists.</title>
        <authorList>
            <consortium name="DOE Joint Genome Institute"/>
            <consortium name="Mycorrhizal Genomics Consortium"/>
            <person name="Kohler A."/>
            <person name="Kuo A."/>
            <person name="Nagy L.G."/>
            <person name="Floudas D."/>
            <person name="Copeland A."/>
            <person name="Barry K.W."/>
            <person name="Cichocki N."/>
            <person name="Veneault-Fourrey C."/>
            <person name="LaButti K."/>
            <person name="Lindquist E.A."/>
            <person name="Lipzen A."/>
            <person name="Lundell T."/>
            <person name="Morin E."/>
            <person name="Murat C."/>
            <person name="Riley R."/>
            <person name="Ohm R."/>
            <person name="Sun H."/>
            <person name="Tunlid A."/>
            <person name="Henrissat B."/>
            <person name="Grigoriev I.V."/>
            <person name="Hibbett D.S."/>
            <person name="Martin F."/>
        </authorList>
    </citation>
    <scope>NUCLEOTIDE SEQUENCE [LARGE SCALE GENOMIC DNA]</scope>
    <source>
        <strain evidence="2">MUT 4182</strain>
    </source>
</reference>
<dbReference type="OrthoDB" id="3244508at2759"/>
<reference evidence="1 2" key="1">
    <citation type="submission" date="2014-04" db="EMBL/GenBank/DDBJ databases">
        <authorList>
            <consortium name="DOE Joint Genome Institute"/>
            <person name="Kuo A."/>
            <person name="Girlanda M."/>
            <person name="Perotto S."/>
            <person name="Kohler A."/>
            <person name="Nagy L.G."/>
            <person name="Floudas D."/>
            <person name="Copeland A."/>
            <person name="Barry K.W."/>
            <person name="Cichocki N."/>
            <person name="Veneault-Fourrey C."/>
            <person name="LaButti K."/>
            <person name="Lindquist E.A."/>
            <person name="Lipzen A."/>
            <person name="Lundell T."/>
            <person name="Morin E."/>
            <person name="Murat C."/>
            <person name="Sun H."/>
            <person name="Tunlid A."/>
            <person name="Henrissat B."/>
            <person name="Grigoriev I.V."/>
            <person name="Hibbett D.S."/>
            <person name="Martin F."/>
            <person name="Nordberg H.P."/>
            <person name="Cantor M.N."/>
            <person name="Hua S.X."/>
        </authorList>
    </citation>
    <scope>NUCLEOTIDE SEQUENCE [LARGE SCALE GENOMIC DNA]</scope>
    <source>
        <strain evidence="1 2">MUT 4182</strain>
    </source>
</reference>
<proteinExistence type="predicted"/>
<protein>
    <submittedName>
        <fullName evidence="1">Uncharacterized protein</fullName>
    </submittedName>
</protein>
<keyword evidence="2" id="KW-1185">Reference proteome</keyword>
<organism evidence="1 2">
    <name type="scientific">Tulasnella calospora MUT 4182</name>
    <dbReference type="NCBI Taxonomy" id="1051891"/>
    <lineage>
        <taxon>Eukaryota</taxon>
        <taxon>Fungi</taxon>
        <taxon>Dikarya</taxon>
        <taxon>Basidiomycota</taxon>
        <taxon>Agaricomycotina</taxon>
        <taxon>Agaricomycetes</taxon>
        <taxon>Cantharellales</taxon>
        <taxon>Tulasnellaceae</taxon>
        <taxon>Tulasnella</taxon>
    </lineage>
</organism>
<accession>A0A0C3MJ69</accession>